<dbReference type="Gene3D" id="1.25.40.10">
    <property type="entry name" value="Tetratricopeptide repeat domain"/>
    <property type="match status" value="1"/>
</dbReference>
<dbReference type="Pfam" id="PF13181">
    <property type="entry name" value="TPR_8"/>
    <property type="match status" value="1"/>
</dbReference>
<name>A0A212UEZ3_9BACT</name>
<protein>
    <submittedName>
        <fullName evidence="5">Tetratricopeptide repeat-containing protein</fullName>
    </submittedName>
</protein>
<proteinExistence type="predicted"/>
<dbReference type="InterPro" id="IPR051012">
    <property type="entry name" value="CellSynth/LPSAsmb/PSIAsmb"/>
</dbReference>
<dbReference type="PANTHER" id="PTHR45586">
    <property type="entry name" value="TPR REPEAT-CONTAINING PROTEIN PA4667"/>
    <property type="match status" value="1"/>
</dbReference>
<keyword evidence="2 3" id="KW-0802">TPR repeat</keyword>
<dbReference type="AlphaFoldDB" id="A0A212UEZ3"/>
<organism evidence="5 6">
    <name type="scientific">Hymenobacter gelipurpurascens</name>
    <dbReference type="NCBI Taxonomy" id="89968"/>
    <lineage>
        <taxon>Bacteria</taxon>
        <taxon>Pseudomonadati</taxon>
        <taxon>Bacteroidota</taxon>
        <taxon>Cytophagia</taxon>
        <taxon>Cytophagales</taxon>
        <taxon>Hymenobacteraceae</taxon>
        <taxon>Hymenobacter</taxon>
    </lineage>
</organism>
<dbReference type="PANTHER" id="PTHR45586:SF1">
    <property type="entry name" value="LIPOPOLYSACCHARIDE ASSEMBLY PROTEIN B"/>
    <property type="match status" value="1"/>
</dbReference>
<feature type="signal peptide" evidence="4">
    <location>
        <begin position="1"/>
        <end position="19"/>
    </location>
</feature>
<dbReference type="Pfam" id="PF07719">
    <property type="entry name" value="TPR_2"/>
    <property type="match status" value="1"/>
</dbReference>
<feature type="repeat" description="TPR" evidence="3">
    <location>
        <begin position="177"/>
        <end position="210"/>
    </location>
</feature>
<dbReference type="SUPFAM" id="SSF48452">
    <property type="entry name" value="TPR-like"/>
    <property type="match status" value="1"/>
</dbReference>
<evidence type="ECO:0000256" key="1">
    <source>
        <dbReference type="ARBA" id="ARBA00022737"/>
    </source>
</evidence>
<keyword evidence="4" id="KW-0732">Signal</keyword>
<accession>A0A212UEZ3</accession>
<dbReference type="OrthoDB" id="1112543at2"/>
<dbReference type="EMBL" id="FYEW01000002">
    <property type="protein sequence ID" value="SNC76819.1"/>
    <property type="molecule type" value="Genomic_DNA"/>
</dbReference>
<sequence length="270" mass="30989">MRQLLVFLGVLLAPAVGLAQTKAATEAAALATALRKANDLVLERRYESAWKLLKITDQMNVEPAVALKKTEVALNYHVGTNELKRFAFRDLPLLAPSLDSLRQLGKDSIRYSFPVRRVLEKLKNRYPDNYKLDRALGDYYFAVQQCDCAEEDLGEDEVFKRTIKHYQEAHDHGQGDYLSYYALGYAYQRLGRFKESLVPFERSIQLRKNYPTSHLNVAFVYLELKEFEQARNHARQALELFPDKPHKDDAAFLLSEIEERMKSSSAAKAP</sequence>
<gene>
    <name evidence="5" type="ORF">SAMN06265337_3578</name>
</gene>
<dbReference type="InterPro" id="IPR013105">
    <property type="entry name" value="TPR_2"/>
</dbReference>
<evidence type="ECO:0000256" key="4">
    <source>
        <dbReference type="SAM" id="SignalP"/>
    </source>
</evidence>
<evidence type="ECO:0000313" key="6">
    <source>
        <dbReference type="Proteomes" id="UP000198131"/>
    </source>
</evidence>
<dbReference type="Proteomes" id="UP000198131">
    <property type="component" value="Unassembled WGS sequence"/>
</dbReference>
<keyword evidence="6" id="KW-1185">Reference proteome</keyword>
<dbReference type="SMART" id="SM00028">
    <property type="entry name" value="TPR"/>
    <property type="match status" value="2"/>
</dbReference>
<dbReference type="InterPro" id="IPR019734">
    <property type="entry name" value="TPR_rpt"/>
</dbReference>
<keyword evidence="1" id="KW-0677">Repeat</keyword>
<dbReference type="InterPro" id="IPR011990">
    <property type="entry name" value="TPR-like_helical_dom_sf"/>
</dbReference>
<evidence type="ECO:0000256" key="2">
    <source>
        <dbReference type="ARBA" id="ARBA00022803"/>
    </source>
</evidence>
<dbReference type="PROSITE" id="PS50005">
    <property type="entry name" value="TPR"/>
    <property type="match status" value="2"/>
</dbReference>
<feature type="repeat" description="TPR" evidence="3">
    <location>
        <begin position="211"/>
        <end position="244"/>
    </location>
</feature>
<dbReference type="RefSeq" id="WP_088844833.1">
    <property type="nucleotide sequence ID" value="NZ_FYEW01000002.1"/>
</dbReference>
<reference evidence="6" key="1">
    <citation type="submission" date="2017-06" db="EMBL/GenBank/DDBJ databases">
        <authorList>
            <person name="Varghese N."/>
            <person name="Submissions S."/>
        </authorList>
    </citation>
    <scope>NUCLEOTIDE SEQUENCE [LARGE SCALE GENOMIC DNA]</scope>
    <source>
        <strain evidence="6">DSM 11116</strain>
    </source>
</reference>
<evidence type="ECO:0000256" key="3">
    <source>
        <dbReference type="PROSITE-ProRule" id="PRU00339"/>
    </source>
</evidence>
<evidence type="ECO:0000313" key="5">
    <source>
        <dbReference type="EMBL" id="SNC76819.1"/>
    </source>
</evidence>
<feature type="chain" id="PRO_5012894449" evidence="4">
    <location>
        <begin position="20"/>
        <end position="270"/>
    </location>
</feature>